<feature type="compositionally biased region" description="Basic and acidic residues" evidence="1">
    <location>
        <begin position="55"/>
        <end position="77"/>
    </location>
</feature>
<accession>A0AAQ3SWB5</accession>
<gene>
    <name evidence="2" type="ORF">U9M48_011842</name>
</gene>
<sequence>MVVIVPAAAAAPSRRDPRHEGVHGDGVGAVARLREPEVLAPREVGVRARASAAGRGEERVERAHGAVQRRVEEESQRGARGGAADDGAVEAAGVAAVRERREGVADVDDEAVGVGPHGAPLAADAHLQAPDAVLVQQRQRGGVPVWARAQRQVRLPARRVVVEPHHGVAAGEEAPQRPPPQPQRRRRHLRHVQRQPHHRVAVRLVVTLDDGWITRWMDELLAEDGDEVVGDGALGSGGVGAVEREGLLPGQHGAEAAGEAAGVAVALAGAALRALLLGEGPRVEGGAAAVRRGEQRRVHAVVHHQEEPVPLARLHHAAREAVAAAAGAQELAEVHHGDVHLLHARRRPLLRRPHELRRDALRPAQHLRVEHHRRHGDLDLDAMMLEEIDDDLDALLLIDCGGYLLLLVAAGQPAIYSGDALCGGSARRVIAGREDHEWLLKLDILVGVVSGGDCIVMAAVKEDGQSSLEIQEL</sequence>
<dbReference type="EMBL" id="CP144747">
    <property type="protein sequence ID" value="WVZ62054.1"/>
    <property type="molecule type" value="Genomic_DNA"/>
</dbReference>
<evidence type="ECO:0000313" key="2">
    <source>
        <dbReference type="EMBL" id="WVZ62054.1"/>
    </source>
</evidence>
<reference evidence="2 3" key="1">
    <citation type="submission" date="2024-02" db="EMBL/GenBank/DDBJ databases">
        <title>High-quality chromosome-scale genome assembly of Pensacola bahiagrass (Paspalum notatum Flugge var. saurae).</title>
        <authorList>
            <person name="Vega J.M."/>
            <person name="Podio M."/>
            <person name="Orjuela J."/>
            <person name="Siena L.A."/>
            <person name="Pessino S.C."/>
            <person name="Combes M.C."/>
            <person name="Mariac C."/>
            <person name="Albertini E."/>
            <person name="Pupilli F."/>
            <person name="Ortiz J.P.A."/>
            <person name="Leblanc O."/>
        </authorList>
    </citation>
    <scope>NUCLEOTIDE SEQUENCE [LARGE SCALE GENOMIC DNA]</scope>
    <source>
        <strain evidence="2">R1</strain>
        <tissue evidence="2">Leaf</tissue>
    </source>
</reference>
<feature type="region of interest" description="Disordered" evidence="1">
    <location>
        <begin position="165"/>
        <end position="186"/>
    </location>
</feature>
<evidence type="ECO:0000256" key="1">
    <source>
        <dbReference type="SAM" id="MobiDB-lite"/>
    </source>
</evidence>
<dbReference type="Proteomes" id="UP001341281">
    <property type="component" value="Chromosome 03"/>
</dbReference>
<name>A0AAQ3SWB5_PASNO</name>
<evidence type="ECO:0000313" key="3">
    <source>
        <dbReference type="Proteomes" id="UP001341281"/>
    </source>
</evidence>
<keyword evidence="3" id="KW-1185">Reference proteome</keyword>
<protein>
    <submittedName>
        <fullName evidence="2">Uncharacterized protein</fullName>
    </submittedName>
</protein>
<feature type="region of interest" description="Disordered" evidence="1">
    <location>
        <begin position="49"/>
        <end position="93"/>
    </location>
</feature>
<dbReference type="AlphaFoldDB" id="A0AAQ3SWB5"/>
<organism evidence="2 3">
    <name type="scientific">Paspalum notatum var. saurae</name>
    <dbReference type="NCBI Taxonomy" id="547442"/>
    <lineage>
        <taxon>Eukaryota</taxon>
        <taxon>Viridiplantae</taxon>
        <taxon>Streptophyta</taxon>
        <taxon>Embryophyta</taxon>
        <taxon>Tracheophyta</taxon>
        <taxon>Spermatophyta</taxon>
        <taxon>Magnoliopsida</taxon>
        <taxon>Liliopsida</taxon>
        <taxon>Poales</taxon>
        <taxon>Poaceae</taxon>
        <taxon>PACMAD clade</taxon>
        <taxon>Panicoideae</taxon>
        <taxon>Andropogonodae</taxon>
        <taxon>Paspaleae</taxon>
        <taxon>Paspalinae</taxon>
        <taxon>Paspalum</taxon>
    </lineage>
</organism>
<proteinExistence type="predicted"/>